<dbReference type="CDD" id="cd20335">
    <property type="entry name" value="BRcat_RBR"/>
    <property type="match status" value="1"/>
</dbReference>
<organism evidence="1 2">
    <name type="scientific">Ancylostoma caninum</name>
    <name type="common">Dog hookworm</name>
    <dbReference type="NCBI Taxonomy" id="29170"/>
    <lineage>
        <taxon>Eukaryota</taxon>
        <taxon>Metazoa</taxon>
        <taxon>Ecdysozoa</taxon>
        <taxon>Nematoda</taxon>
        <taxon>Chromadorea</taxon>
        <taxon>Rhabditida</taxon>
        <taxon>Rhabditina</taxon>
        <taxon>Rhabditomorpha</taxon>
        <taxon>Strongyloidea</taxon>
        <taxon>Ancylostomatidae</taxon>
        <taxon>Ancylostomatinae</taxon>
        <taxon>Ancylostoma</taxon>
    </lineage>
</organism>
<accession>A0A368G008</accession>
<gene>
    <name evidence="1" type="ORF">ANCCAN_16295</name>
</gene>
<evidence type="ECO:0000313" key="1">
    <source>
        <dbReference type="EMBL" id="RCN37781.1"/>
    </source>
</evidence>
<dbReference type="PANTHER" id="PTHR31063:SF3">
    <property type="entry name" value="ENHANCER OF POLYCOMB-LIKE PROTEIN"/>
    <property type="match status" value="1"/>
</dbReference>
<dbReference type="EMBL" id="JOJR01000442">
    <property type="protein sequence ID" value="RCN37781.1"/>
    <property type="molecule type" value="Genomic_DNA"/>
</dbReference>
<name>A0A368G008_ANCCA</name>
<comment type="caution">
    <text evidence="1">The sequence shown here is derived from an EMBL/GenBank/DDBJ whole genome shotgun (WGS) entry which is preliminary data.</text>
</comment>
<evidence type="ECO:0008006" key="3">
    <source>
        <dbReference type="Google" id="ProtNLM"/>
    </source>
</evidence>
<evidence type="ECO:0000313" key="2">
    <source>
        <dbReference type="Proteomes" id="UP000252519"/>
    </source>
</evidence>
<dbReference type="Proteomes" id="UP000252519">
    <property type="component" value="Unassembled WGS sequence"/>
</dbReference>
<dbReference type="SUPFAM" id="SSF57850">
    <property type="entry name" value="RING/U-box"/>
    <property type="match status" value="1"/>
</dbReference>
<sequence length="552" mass="64148">MLELVPFCFDTTWIDPCRVSISGRLFNKAMLHVFFEEDRNRRILRVRVSTDSHYASTTSRDDLLHVIKERTRKEFPSLFPEIVEFITKRTIKGKEESEKRTSRFAMFSECFKAGVNSKKIAPLATKCGDREQLDYLHQFYAPKSSDSKSEARSEAEIPVKCCCCRLTNKTDLFLSHDGMICRECIASLITSQLRLNQFPLEIPIVTASGISPLELLYAIVPLPVVSLLLKKSFAFFNCLDYPHMVFVQCPNCLALLIVTEKCEFNSYSCTCSVCGCAWCYLCNWEPHWPMSCEQFKRWSERWDTQCEFNITDISFQFWVGFIDTPAEIAGAENLFDKDYIYSEKELRLCCDCETVYQVPGDSSLYPYLCPNYPNYPCGWNHTDDGQFYHRHTYESPLSPRMWQHIRALAADMKYCDECGIRTVGVLEAKRLIRKDVASICVEARNQRFEISKREDFERNMSKLFTLKAEQSEANDIRNTALYLVENCTAWLYLDGYNKHQRLKKAVATLFQKMLTLQHETWAPRDLVVMRVKELEEATDALINLFHQHTVTV</sequence>
<dbReference type="AlphaFoldDB" id="A0A368G008"/>
<protein>
    <recommendedName>
        <fullName evidence="3">IBR domain-containing protein</fullName>
    </recommendedName>
</protein>
<dbReference type="PANTHER" id="PTHR31063">
    <property type="entry name" value="PROTEIN CBG08668"/>
    <property type="match status" value="1"/>
</dbReference>
<dbReference type="OrthoDB" id="5786205at2759"/>
<keyword evidence="2" id="KW-1185">Reference proteome</keyword>
<proteinExistence type="predicted"/>
<reference evidence="1 2" key="1">
    <citation type="submission" date="2014-10" db="EMBL/GenBank/DDBJ databases">
        <title>Draft genome of the hookworm Ancylostoma caninum.</title>
        <authorList>
            <person name="Mitreva M."/>
        </authorList>
    </citation>
    <scope>NUCLEOTIDE SEQUENCE [LARGE SCALE GENOMIC DNA]</scope>
    <source>
        <strain evidence="1 2">Baltimore</strain>
    </source>
</reference>